<evidence type="ECO:0000313" key="1">
    <source>
        <dbReference type="EMBL" id="GIY82467.1"/>
    </source>
</evidence>
<sequence length="249" mass="28389">EHSNITLWLPHVRLNPEVSVKYLAFLESNEDLEIEWVAPILRESDSLGDSSGTIPVKLLSDDIVLLYLLSVYPEFGEVNLLLQQPADDLDGANLRHLPLVQELSFSNNSIEYVAPAVFQVGLHLNIHGHGGSDLLQHLPQPAHVAAPDLFEQWSNFKGFRRNVSCFWRKHPPNSLIIFVMFHQNFVSRAATLFRTLFAASAANHRSSVQRRKPTWQCARVQRGLKNKLENPYFLAECMSYDYFHSISEN</sequence>
<feature type="non-terminal residue" evidence="1">
    <location>
        <position position="1"/>
    </location>
</feature>
<protein>
    <submittedName>
        <fullName evidence="1">Uncharacterized protein</fullName>
    </submittedName>
</protein>
<proteinExistence type="predicted"/>
<dbReference type="Proteomes" id="UP001054945">
    <property type="component" value="Unassembled WGS sequence"/>
</dbReference>
<name>A0AAV4WIG3_CAEEX</name>
<dbReference type="EMBL" id="BPLR01016251">
    <property type="protein sequence ID" value="GIY82467.1"/>
    <property type="molecule type" value="Genomic_DNA"/>
</dbReference>
<reference evidence="1 2" key="1">
    <citation type="submission" date="2021-06" db="EMBL/GenBank/DDBJ databases">
        <title>Caerostris extrusa draft genome.</title>
        <authorList>
            <person name="Kono N."/>
            <person name="Arakawa K."/>
        </authorList>
    </citation>
    <scope>NUCLEOTIDE SEQUENCE [LARGE SCALE GENOMIC DNA]</scope>
</reference>
<evidence type="ECO:0000313" key="2">
    <source>
        <dbReference type="Proteomes" id="UP001054945"/>
    </source>
</evidence>
<accession>A0AAV4WIG3</accession>
<keyword evidence="2" id="KW-1185">Reference proteome</keyword>
<dbReference type="AlphaFoldDB" id="A0AAV4WIG3"/>
<gene>
    <name evidence="1" type="ORF">CEXT_352041</name>
</gene>
<organism evidence="1 2">
    <name type="scientific">Caerostris extrusa</name>
    <name type="common">Bark spider</name>
    <name type="synonym">Caerostris bankana</name>
    <dbReference type="NCBI Taxonomy" id="172846"/>
    <lineage>
        <taxon>Eukaryota</taxon>
        <taxon>Metazoa</taxon>
        <taxon>Ecdysozoa</taxon>
        <taxon>Arthropoda</taxon>
        <taxon>Chelicerata</taxon>
        <taxon>Arachnida</taxon>
        <taxon>Araneae</taxon>
        <taxon>Araneomorphae</taxon>
        <taxon>Entelegynae</taxon>
        <taxon>Araneoidea</taxon>
        <taxon>Araneidae</taxon>
        <taxon>Caerostris</taxon>
    </lineage>
</organism>
<comment type="caution">
    <text evidence="1">The sequence shown here is derived from an EMBL/GenBank/DDBJ whole genome shotgun (WGS) entry which is preliminary data.</text>
</comment>